<name>A0A813R7L4_ADIRI</name>
<feature type="transmembrane region" description="Helical" evidence="1">
    <location>
        <begin position="6"/>
        <end position="27"/>
    </location>
</feature>
<keyword evidence="1" id="KW-1133">Transmembrane helix</keyword>
<dbReference type="EMBL" id="CAJNOJ010000151">
    <property type="protein sequence ID" value="CAF1205139.1"/>
    <property type="molecule type" value="Genomic_DNA"/>
</dbReference>
<accession>A0A813R7L4</accession>
<keyword evidence="4" id="KW-1185">Reference proteome</keyword>
<proteinExistence type="predicted"/>
<keyword evidence="1" id="KW-0812">Transmembrane</keyword>
<reference evidence="2" key="1">
    <citation type="submission" date="2021-02" db="EMBL/GenBank/DDBJ databases">
        <authorList>
            <person name="Nowell W R."/>
        </authorList>
    </citation>
    <scope>NUCLEOTIDE SEQUENCE</scope>
</reference>
<evidence type="ECO:0000256" key="1">
    <source>
        <dbReference type="SAM" id="Phobius"/>
    </source>
</evidence>
<dbReference type="OrthoDB" id="9990651at2759"/>
<feature type="transmembrane region" description="Helical" evidence="1">
    <location>
        <begin position="77"/>
        <end position="102"/>
    </location>
</feature>
<dbReference type="AlphaFoldDB" id="A0A813R7L4"/>
<evidence type="ECO:0000313" key="3">
    <source>
        <dbReference type="EMBL" id="CAF1205139.1"/>
    </source>
</evidence>
<gene>
    <name evidence="3" type="ORF">EDS130_LOCUS25587</name>
    <name evidence="2" type="ORF">XAT740_LOCUS1776</name>
</gene>
<dbReference type="Proteomes" id="UP000663852">
    <property type="component" value="Unassembled WGS sequence"/>
</dbReference>
<protein>
    <submittedName>
        <fullName evidence="2">Uncharacterized protein</fullName>
    </submittedName>
</protein>
<keyword evidence="1" id="KW-0472">Membrane</keyword>
<evidence type="ECO:0000313" key="4">
    <source>
        <dbReference type="Proteomes" id="UP000663828"/>
    </source>
</evidence>
<comment type="caution">
    <text evidence="2">The sequence shown here is derived from an EMBL/GenBank/DDBJ whole genome shotgun (WGS) entry which is preliminary data.</text>
</comment>
<organism evidence="2 4">
    <name type="scientific">Adineta ricciae</name>
    <name type="common">Rotifer</name>
    <dbReference type="NCBI Taxonomy" id="249248"/>
    <lineage>
        <taxon>Eukaryota</taxon>
        <taxon>Metazoa</taxon>
        <taxon>Spiralia</taxon>
        <taxon>Gnathifera</taxon>
        <taxon>Rotifera</taxon>
        <taxon>Eurotatoria</taxon>
        <taxon>Bdelloidea</taxon>
        <taxon>Adinetida</taxon>
        <taxon>Adinetidae</taxon>
        <taxon>Adineta</taxon>
    </lineage>
</organism>
<sequence>MAVLLAAIICPIVFAICFLSQTIYFLYKVLKERRTDYVGDTPVTTVHMSEGEASCCMGWAWTSCIDKSTNRITLKVFIAWYLVCLCFDILVTAIFYVILYHYRRIYV</sequence>
<evidence type="ECO:0000313" key="2">
    <source>
        <dbReference type="EMBL" id="CAF0777239.1"/>
    </source>
</evidence>
<dbReference type="Proteomes" id="UP000663828">
    <property type="component" value="Unassembled WGS sequence"/>
</dbReference>
<dbReference type="EMBL" id="CAJNOR010000056">
    <property type="protein sequence ID" value="CAF0777239.1"/>
    <property type="molecule type" value="Genomic_DNA"/>
</dbReference>